<dbReference type="OrthoDB" id="10582626at2759"/>
<evidence type="ECO:0000259" key="6">
    <source>
        <dbReference type="PROSITE" id="PS50863"/>
    </source>
</evidence>
<sequence length="163" mass="19270">MNGCELSFKKKLSSTDLTRNMEIPREARHLPAANQTMRVLEQNGRPWHFKCSRRRGGRRYLTDQWRDFVRTATPRKGNILRFYYSAADGEYFLELERRSIRLFGMVIEQYFGNQIPCSQLQGALSRSLKTRAYDKNFKYKTYNPKLALNTFSLVVEQLESDRL</sequence>
<evidence type="ECO:0000256" key="4">
    <source>
        <dbReference type="ARBA" id="ARBA00023163"/>
    </source>
</evidence>
<protein>
    <recommendedName>
        <fullName evidence="6">TF-B3 domain-containing protein</fullName>
    </recommendedName>
</protein>
<name>A0A5J5AVM4_9ASTE</name>
<evidence type="ECO:0000313" key="7">
    <source>
        <dbReference type="EMBL" id="KAA8534384.1"/>
    </source>
</evidence>
<dbReference type="GO" id="GO:0003677">
    <property type="term" value="F:DNA binding"/>
    <property type="evidence" value="ECO:0007669"/>
    <property type="project" value="UniProtKB-KW"/>
</dbReference>
<feature type="domain" description="TF-B3" evidence="6">
    <location>
        <begin position="6"/>
        <end position="99"/>
    </location>
</feature>
<dbReference type="AlphaFoldDB" id="A0A5J5AVM4"/>
<dbReference type="Pfam" id="PF02362">
    <property type="entry name" value="B3"/>
    <property type="match status" value="1"/>
</dbReference>
<evidence type="ECO:0000313" key="8">
    <source>
        <dbReference type="Proteomes" id="UP000325577"/>
    </source>
</evidence>
<dbReference type="Proteomes" id="UP000325577">
    <property type="component" value="Linkage Group LG18"/>
</dbReference>
<dbReference type="InterPro" id="IPR003340">
    <property type="entry name" value="B3_DNA-bd"/>
</dbReference>
<dbReference type="Gene3D" id="2.40.330.10">
    <property type="entry name" value="DNA-binding pseudobarrel domain"/>
    <property type="match status" value="1"/>
</dbReference>
<organism evidence="7 8">
    <name type="scientific">Nyssa sinensis</name>
    <dbReference type="NCBI Taxonomy" id="561372"/>
    <lineage>
        <taxon>Eukaryota</taxon>
        <taxon>Viridiplantae</taxon>
        <taxon>Streptophyta</taxon>
        <taxon>Embryophyta</taxon>
        <taxon>Tracheophyta</taxon>
        <taxon>Spermatophyta</taxon>
        <taxon>Magnoliopsida</taxon>
        <taxon>eudicotyledons</taxon>
        <taxon>Gunneridae</taxon>
        <taxon>Pentapetalae</taxon>
        <taxon>asterids</taxon>
        <taxon>Cornales</taxon>
        <taxon>Nyssaceae</taxon>
        <taxon>Nyssa</taxon>
    </lineage>
</organism>
<dbReference type="EMBL" id="CM018041">
    <property type="protein sequence ID" value="KAA8534384.1"/>
    <property type="molecule type" value="Genomic_DNA"/>
</dbReference>
<dbReference type="InterPro" id="IPR015300">
    <property type="entry name" value="DNA-bd_pseudobarrel_sf"/>
</dbReference>
<dbReference type="PROSITE" id="PS50863">
    <property type="entry name" value="B3"/>
    <property type="match status" value="1"/>
</dbReference>
<reference evidence="7 8" key="1">
    <citation type="submission" date="2019-09" db="EMBL/GenBank/DDBJ databases">
        <title>A chromosome-level genome assembly of the Chinese tupelo Nyssa sinensis.</title>
        <authorList>
            <person name="Yang X."/>
            <person name="Kang M."/>
            <person name="Yang Y."/>
            <person name="Xiong H."/>
            <person name="Wang M."/>
            <person name="Zhang Z."/>
            <person name="Wang Z."/>
            <person name="Wu H."/>
            <person name="Ma T."/>
            <person name="Liu J."/>
            <person name="Xi Z."/>
        </authorList>
    </citation>
    <scope>NUCLEOTIDE SEQUENCE [LARGE SCALE GENOMIC DNA]</scope>
    <source>
        <strain evidence="7">J267</strain>
        <tissue evidence="7">Leaf</tissue>
    </source>
</reference>
<keyword evidence="5" id="KW-0539">Nucleus</keyword>
<keyword evidence="3" id="KW-0238">DNA-binding</keyword>
<gene>
    <name evidence="7" type="ORF">F0562_031901</name>
</gene>
<evidence type="ECO:0000256" key="5">
    <source>
        <dbReference type="ARBA" id="ARBA00023242"/>
    </source>
</evidence>
<proteinExistence type="predicted"/>
<dbReference type="GO" id="GO:0005634">
    <property type="term" value="C:nucleus"/>
    <property type="evidence" value="ECO:0007669"/>
    <property type="project" value="UniProtKB-SubCell"/>
</dbReference>
<comment type="subcellular location">
    <subcellularLocation>
        <location evidence="1">Nucleus</location>
    </subcellularLocation>
</comment>
<evidence type="ECO:0000256" key="1">
    <source>
        <dbReference type="ARBA" id="ARBA00004123"/>
    </source>
</evidence>
<keyword evidence="2" id="KW-0805">Transcription regulation</keyword>
<keyword evidence="8" id="KW-1185">Reference proteome</keyword>
<evidence type="ECO:0000256" key="3">
    <source>
        <dbReference type="ARBA" id="ARBA00023125"/>
    </source>
</evidence>
<accession>A0A5J5AVM4</accession>
<evidence type="ECO:0000256" key="2">
    <source>
        <dbReference type="ARBA" id="ARBA00023015"/>
    </source>
</evidence>
<keyword evidence="4" id="KW-0804">Transcription</keyword>
<dbReference type="SUPFAM" id="SSF101936">
    <property type="entry name" value="DNA-binding pseudobarrel domain"/>
    <property type="match status" value="1"/>
</dbReference>
<dbReference type="CDD" id="cd10017">
    <property type="entry name" value="B3_DNA"/>
    <property type="match status" value="1"/>
</dbReference>